<dbReference type="Gene3D" id="2.40.30.20">
    <property type="match status" value="2"/>
</dbReference>
<dbReference type="InterPro" id="IPR023366">
    <property type="entry name" value="ATP_synth_asu-like_sf"/>
</dbReference>
<organism evidence="1">
    <name type="scientific">uncultured Caudovirales phage</name>
    <dbReference type="NCBI Taxonomy" id="2100421"/>
    <lineage>
        <taxon>Viruses</taxon>
        <taxon>Duplodnaviria</taxon>
        <taxon>Heunggongvirae</taxon>
        <taxon>Uroviricota</taxon>
        <taxon>Caudoviricetes</taxon>
        <taxon>Peduoviridae</taxon>
        <taxon>Maltschvirus</taxon>
        <taxon>Maltschvirus maltsch</taxon>
    </lineage>
</organism>
<sequence length="1020" mass="108689">MAKHITPETYTFTPSTKTIVITRYLRQEQLLLITNTTRNIVLFNFSDPTYTLISFVNTIVNNLGTTTIVLKFDTTSGMQSTDKIAILVEEPNETFQPMEILMDPVNKLRVSQPQALLDTDFEYSTQSTKWESVALLNNRPFAYYSSSDPLTYTDIAAVNLSRTVTVTSTANPGVGTPVFVQDTIWAGADGLYMVETSSGSSFTYTARIAYTGTTGSINNANSTNIYRGAVFTGASIGVTSVTFTGTVITVTCSVPHGLLLGNEIGIIGLTATTFPPNGSWTVASVASPTVFTYNAISTPTGTIAGGTLYVRPQGNFLHRSFDGGVTFSTNASSHNHQLVRQTRRYFRYQSGKGIQMSTGTLLKPNLNIDSIAAVGAVITVVTKAQHNMNPGISIMVSGCEQNAYNGTYTVATVLDSYKFTYISTNRLDAAGVIPSVTPATGLPFLSITGWYGASTRVGMFDNQNGLFFEFDGQTLYAVRRSSTVQLNGWISVNTNSNSVSGITLNGVSTIFSKQLVPGDYVVIKGMSYRVETIASESSMTIQPAYRGTVNITAAVISKTIDLRIPQSQWNIDKADGTGPSGFTLDLTKMQMLYIDYSWYGAGFVRWGFRGINGDVMYCHKLSNNNTNYQAYMRSGNLPARYETNTFSKSTQLANIQANGSTTLGSGDIIIYINTLTDSWPTPGTALIRSGSAYEYVNYTGVSTANIAGQYTVSTLTGVTRAQAGATLTFTCNTQTPVITGVSTTGLQIGQYVSSATNAVPANTFVISFVAGTSVTLSQSPNVNSSQSLVFSPMAGAAQSFTPTATAPVAIELHAPLFASTISHWGTSVIMDGRFDDDKSYVFTRGMPTTLAIATGASNAVMSLRIAPSVSNGTSGTSLGIREIVNRMQMILRQLGIFSNGNFLITLILNGTVSSATPNWLSVGGSSLAQYIFHTTGTTVTGGEAIYGFFLNTTGTGTYTASSQDLSLVRDMGTSILGGGVAAANVGVYPDGPDVVTVVAQNIGTSSGNIFARMSWTEAQA</sequence>
<accession>A0A6J5T3T6</accession>
<protein>
    <submittedName>
        <fullName evidence="1">Uncharacterized protein</fullName>
    </submittedName>
</protein>
<reference evidence="1" key="1">
    <citation type="submission" date="2020-05" db="EMBL/GenBank/DDBJ databases">
        <authorList>
            <person name="Chiriac C."/>
            <person name="Salcher M."/>
            <person name="Ghai R."/>
            <person name="Kavagutti S V."/>
        </authorList>
    </citation>
    <scope>NUCLEOTIDE SEQUENCE</scope>
</reference>
<proteinExistence type="predicted"/>
<dbReference type="EMBL" id="LR797503">
    <property type="protein sequence ID" value="CAB4221257.1"/>
    <property type="molecule type" value="Genomic_DNA"/>
</dbReference>
<gene>
    <name evidence="1" type="ORF">UFOVP1636_215</name>
</gene>
<name>A0A6J5T3T6_9CAUD</name>
<evidence type="ECO:0000313" key="1">
    <source>
        <dbReference type="EMBL" id="CAB4221257.1"/>
    </source>
</evidence>